<gene>
    <name evidence="2" type="ORF">HD556DRAFT_1443453</name>
</gene>
<dbReference type="AlphaFoldDB" id="A0A9P7AR44"/>
<reference evidence="2" key="1">
    <citation type="journal article" date="2020" name="New Phytol.">
        <title>Comparative genomics reveals dynamic genome evolution in host specialist ectomycorrhizal fungi.</title>
        <authorList>
            <person name="Lofgren L.A."/>
            <person name="Nguyen N.H."/>
            <person name="Vilgalys R."/>
            <person name="Ruytinx J."/>
            <person name="Liao H.L."/>
            <person name="Branco S."/>
            <person name="Kuo A."/>
            <person name="LaButti K."/>
            <person name="Lipzen A."/>
            <person name="Andreopoulos W."/>
            <person name="Pangilinan J."/>
            <person name="Riley R."/>
            <person name="Hundley H."/>
            <person name="Na H."/>
            <person name="Barry K."/>
            <person name="Grigoriev I.V."/>
            <person name="Stajich J.E."/>
            <person name="Kennedy P.G."/>
        </authorList>
    </citation>
    <scope>NUCLEOTIDE SEQUENCE</scope>
    <source>
        <strain evidence="2">S12</strain>
    </source>
</reference>
<dbReference type="Proteomes" id="UP000719766">
    <property type="component" value="Unassembled WGS sequence"/>
</dbReference>
<feature type="compositionally biased region" description="Low complexity" evidence="1">
    <location>
        <begin position="152"/>
        <end position="164"/>
    </location>
</feature>
<evidence type="ECO:0000313" key="2">
    <source>
        <dbReference type="EMBL" id="KAG1793663.1"/>
    </source>
</evidence>
<evidence type="ECO:0000313" key="3">
    <source>
        <dbReference type="Proteomes" id="UP000719766"/>
    </source>
</evidence>
<accession>A0A9P7AR44</accession>
<name>A0A9P7AR44_9AGAM</name>
<feature type="region of interest" description="Disordered" evidence="1">
    <location>
        <begin position="143"/>
        <end position="206"/>
    </location>
</feature>
<evidence type="ECO:0000256" key="1">
    <source>
        <dbReference type="SAM" id="MobiDB-lite"/>
    </source>
</evidence>
<dbReference type="GeneID" id="64600379"/>
<organism evidence="2 3">
    <name type="scientific">Suillus plorans</name>
    <dbReference type="NCBI Taxonomy" id="116603"/>
    <lineage>
        <taxon>Eukaryota</taxon>
        <taxon>Fungi</taxon>
        <taxon>Dikarya</taxon>
        <taxon>Basidiomycota</taxon>
        <taxon>Agaricomycotina</taxon>
        <taxon>Agaricomycetes</taxon>
        <taxon>Agaricomycetidae</taxon>
        <taxon>Boletales</taxon>
        <taxon>Suillineae</taxon>
        <taxon>Suillaceae</taxon>
        <taxon>Suillus</taxon>
    </lineage>
</organism>
<dbReference type="RefSeq" id="XP_041160061.1">
    <property type="nucleotide sequence ID" value="XM_041306615.1"/>
</dbReference>
<dbReference type="OrthoDB" id="2673853at2759"/>
<comment type="caution">
    <text evidence="2">The sequence shown here is derived from an EMBL/GenBank/DDBJ whole genome shotgun (WGS) entry which is preliminary data.</text>
</comment>
<dbReference type="EMBL" id="JABBWE010000029">
    <property type="protein sequence ID" value="KAG1793663.1"/>
    <property type="molecule type" value="Genomic_DNA"/>
</dbReference>
<proteinExistence type="predicted"/>
<protein>
    <submittedName>
        <fullName evidence="2">Uncharacterized protein</fullName>
    </submittedName>
</protein>
<feature type="compositionally biased region" description="Low complexity" evidence="1">
    <location>
        <begin position="188"/>
        <end position="205"/>
    </location>
</feature>
<sequence>MSLQICATFNVVDRLANYSGIDFSLEHGANITEAPESVWTDLVKSIPHAKQYKNKGWLHYDALKDILPSMGRGDITHHATMWPAVAVSDQGGSTASMTSIATLPNYNSERALDAIEHANPNVSPVPDTPISSIIFDPARQPPLFAGTNIPESPTTSMSSMPTTSRALGKRRAADGDDSPRIIGRPPDSTKTGVSGTSVSSKSMKSQCRSGVSFPEAFGHISTEIHGLRSAFNSATSAMQEHTSHMQECMMHVVAHSVDPIPVHKQRAIMRVQQEEGLTDSEMVAAMTHIQGDVVLRWE</sequence>
<keyword evidence="3" id="KW-1185">Reference proteome</keyword>